<accession>A0A9P6LEJ6</accession>
<organism evidence="9 10">
    <name type="scientific">Colletotrichum karsti</name>
    <dbReference type="NCBI Taxonomy" id="1095194"/>
    <lineage>
        <taxon>Eukaryota</taxon>
        <taxon>Fungi</taxon>
        <taxon>Dikarya</taxon>
        <taxon>Ascomycota</taxon>
        <taxon>Pezizomycotina</taxon>
        <taxon>Sordariomycetes</taxon>
        <taxon>Hypocreomycetidae</taxon>
        <taxon>Glomerellales</taxon>
        <taxon>Glomerellaceae</taxon>
        <taxon>Colletotrichum</taxon>
        <taxon>Colletotrichum boninense species complex</taxon>
    </lineage>
</organism>
<feature type="domain" description="WSC" evidence="8">
    <location>
        <begin position="38"/>
        <end position="128"/>
    </location>
</feature>
<evidence type="ECO:0000259" key="8">
    <source>
        <dbReference type="PROSITE" id="PS51212"/>
    </source>
</evidence>
<feature type="compositionally biased region" description="Polar residues" evidence="5">
    <location>
        <begin position="252"/>
        <end position="262"/>
    </location>
</feature>
<feature type="compositionally biased region" description="Low complexity" evidence="5">
    <location>
        <begin position="145"/>
        <end position="161"/>
    </location>
</feature>
<keyword evidence="7" id="KW-0732">Signal</keyword>
<dbReference type="PROSITE" id="PS51212">
    <property type="entry name" value="WSC"/>
    <property type="match status" value="1"/>
</dbReference>
<evidence type="ECO:0000256" key="5">
    <source>
        <dbReference type="SAM" id="MobiDB-lite"/>
    </source>
</evidence>
<dbReference type="PANTHER" id="PTHR15549">
    <property type="entry name" value="PAIRED IMMUNOGLOBULIN-LIKE TYPE 2 RECEPTOR"/>
    <property type="match status" value="1"/>
</dbReference>
<evidence type="ECO:0000256" key="4">
    <source>
        <dbReference type="ARBA" id="ARBA00023136"/>
    </source>
</evidence>
<feature type="region of interest" description="Disordered" evidence="5">
    <location>
        <begin position="241"/>
        <end position="264"/>
    </location>
</feature>
<comment type="subcellular location">
    <subcellularLocation>
        <location evidence="1">Membrane</location>
        <topology evidence="1">Single-pass membrane protein</topology>
    </subcellularLocation>
</comment>
<evidence type="ECO:0000256" key="2">
    <source>
        <dbReference type="ARBA" id="ARBA00022692"/>
    </source>
</evidence>
<evidence type="ECO:0000256" key="6">
    <source>
        <dbReference type="SAM" id="Phobius"/>
    </source>
</evidence>
<dbReference type="GO" id="GO:0071944">
    <property type="term" value="C:cell periphery"/>
    <property type="evidence" value="ECO:0007669"/>
    <property type="project" value="UniProtKB-ARBA"/>
</dbReference>
<dbReference type="Pfam" id="PF01822">
    <property type="entry name" value="WSC"/>
    <property type="match status" value="1"/>
</dbReference>
<protein>
    <recommendedName>
        <fullName evidence="8">WSC domain-containing protein</fullName>
    </recommendedName>
</protein>
<dbReference type="OrthoDB" id="2537459at2759"/>
<evidence type="ECO:0000313" key="10">
    <source>
        <dbReference type="Proteomes" id="UP000781932"/>
    </source>
</evidence>
<feature type="transmembrane region" description="Helical" evidence="6">
    <location>
        <begin position="211"/>
        <end position="234"/>
    </location>
</feature>
<dbReference type="InterPro" id="IPR002889">
    <property type="entry name" value="WSC_carb-bd"/>
</dbReference>
<dbReference type="EMBL" id="JAATWM020000033">
    <property type="protein sequence ID" value="KAF9873239.1"/>
    <property type="molecule type" value="Genomic_DNA"/>
</dbReference>
<evidence type="ECO:0000256" key="7">
    <source>
        <dbReference type="SAM" id="SignalP"/>
    </source>
</evidence>
<sequence>MAFTDRITTYWGILALVLLSWVSLAQATPDPRILEPRQLKQTLCSSQNTASMSANLSIWQTNGLCTDFCRTMNYAFAIVQYQSCWCSDVAPASSTEADVEDKCNDICPGYDTEKCGSRPNYYGYLQLGKTPTSTAGSGSGGGGDTTTTKAPAATTQTSSKPRTTVQTITADGTVRTVFVTPTATGTEGATGASELTPGSQSSGSGISTGSVVGIVVGVIVAVVAFAGLFLFWFFRRRKQRKESEKYDEPSHRGSSAGMNSSPRHPEMVVTVDGGRWDADSTSDHRRSRLMAHDPRMEPLGRGLYVANNKSAESINTLRDDQDYSRKVHKPVLRATNPDPE</sequence>
<feature type="region of interest" description="Disordered" evidence="5">
    <location>
        <begin position="133"/>
        <end position="165"/>
    </location>
</feature>
<dbReference type="GeneID" id="62165191"/>
<keyword evidence="3 6" id="KW-1133">Transmembrane helix</keyword>
<keyword evidence="2 6" id="KW-0812">Transmembrane</keyword>
<feature type="compositionally biased region" description="Basic and acidic residues" evidence="5">
    <location>
        <begin position="241"/>
        <end position="251"/>
    </location>
</feature>
<reference evidence="9" key="1">
    <citation type="submission" date="2020-03" db="EMBL/GenBank/DDBJ databases">
        <authorList>
            <person name="He L."/>
        </authorList>
    </citation>
    <scope>NUCLEOTIDE SEQUENCE</scope>
    <source>
        <strain evidence="9">CkLH20</strain>
    </source>
</reference>
<dbReference type="Proteomes" id="UP000781932">
    <property type="component" value="Unassembled WGS sequence"/>
</dbReference>
<evidence type="ECO:0000256" key="3">
    <source>
        <dbReference type="ARBA" id="ARBA00022989"/>
    </source>
</evidence>
<dbReference type="RefSeq" id="XP_038742700.1">
    <property type="nucleotide sequence ID" value="XM_038892117.1"/>
</dbReference>
<feature type="chain" id="PRO_5040256574" description="WSC domain-containing protein" evidence="7">
    <location>
        <begin position="28"/>
        <end position="340"/>
    </location>
</feature>
<dbReference type="SMART" id="SM00321">
    <property type="entry name" value="WSC"/>
    <property type="match status" value="1"/>
</dbReference>
<dbReference type="AlphaFoldDB" id="A0A9P6LEJ6"/>
<feature type="region of interest" description="Disordered" evidence="5">
    <location>
        <begin position="314"/>
        <end position="340"/>
    </location>
</feature>
<comment type="caution">
    <text evidence="9">The sequence shown here is derived from an EMBL/GenBank/DDBJ whole genome shotgun (WGS) entry which is preliminary data.</text>
</comment>
<keyword evidence="4 6" id="KW-0472">Membrane</keyword>
<gene>
    <name evidence="9" type="ORF">CkaCkLH20_09402</name>
</gene>
<dbReference type="InterPro" id="IPR051694">
    <property type="entry name" value="Immunoregulatory_rcpt-like"/>
</dbReference>
<name>A0A9P6LEJ6_9PEZI</name>
<proteinExistence type="predicted"/>
<dbReference type="PANTHER" id="PTHR15549:SF31">
    <property type="entry name" value="WSC DOMAIN-CONTAINING PROTEIN"/>
    <property type="match status" value="1"/>
</dbReference>
<reference evidence="9" key="2">
    <citation type="submission" date="2020-11" db="EMBL/GenBank/DDBJ databases">
        <title>Whole genome sequencing of Colletotrichum sp.</title>
        <authorList>
            <person name="Li H."/>
        </authorList>
    </citation>
    <scope>NUCLEOTIDE SEQUENCE</scope>
    <source>
        <strain evidence="9">CkLH20</strain>
    </source>
</reference>
<keyword evidence="10" id="KW-1185">Reference proteome</keyword>
<dbReference type="GO" id="GO:0016020">
    <property type="term" value="C:membrane"/>
    <property type="evidence" value="ECO:0007669"/>
    <property type="project" value="UniProtKB-SubCell"/>
</dbReference>
<feature type="region of interest" description="Disordered" evidence="5">
    <location>
        <begin position="183"/>
        <end position="205"/>
    </location>
</feature>
<evidence type="ECO:0000313" key="9">
    <source>
        <dbReference type="EMBL" id="KAF9873239.1"/>
    </source>
</evidence>
<evidence type="ECO:0000256" key="1">
    <source>
        <dbReference type="ARBA" id="ARBA00004167"/>
    </source>
</evidence>
<feature type="signal peptide" evidence="7">
    <location>
        <begin position="1"/>
        <end position="27"/>
    </location>
</feature>